<protein>
    <recommendedName>
        <fullName evidence="2">Sleeping Beauty transposase HTH domain-containing protein</fullName>
    </recommendedName>
</protein>
<feature type="compositionally biased region" description="Polar residues" evidence="1">
    <location>
        <begin position="487"/>
        <end position="510"/>
    </location>
</feature>
<dbReference type="InterPro" id="IPR009057">
    <property type="entry name" value="Homeodomain-like_sf"/>
</dbReference>
<accession>A0ABN9MR36</accession>
<gene>
    <name evidence="3" type="ORF">RIMI_LOCUS22923064</name>
</gene>
<feature type="domain" description="Sleeping Beauty transposase HTH" evidence="2">
    <location>
        <begin position="1"/>
        <end position="52"/>
    </location>
</feature>
<dbReference type="Proteomes" id="UP001176940">
    <property type="component" value="Unassembled WGS sequence"/>
</dbReference>
<evidence type="ECO:0000256" key="1">
    <source>
        <dbReference type="SAM" id="MobiDB-lite"/>
    </source>
</evidence>
<feature type="compositionally biased region" description="Basic and acidic residues" evidence="1">
    <location>
        <begin position="409"/>
        <end position="426"/>
    </location>
</feature>
<organism evidence="3 4">
    <name type="scientific">Ranitomeya imitator</name>
    <name type="common">mimic poison frog</name>
    <dbReference type="NCBI Taxonomy" id="111125"/>
    <lineage>
        <taxon>Eukaryota</taxon>
        <taxon>Metazoa</taxon>
        <taxon>Chordata</taxon>
        <taxon>Craniata</taxon>
        <taxon>Vertebrata</taxon>
        <taxon>Euteleostomi</taxon>
        <taxon>Amphibia</taxon>
        <taxon>Batrachia</taxon>
        <taxon>Anura</taxon>
        <taxon>Neobatrachia</taxon>
        <taxon>Hyloidea</taxon>
        <taxon>Dendrobatidae</taxon>
        <taxon>Dendrobatinae</taxon>
        <taxon>Ranitomeya</taxon>
    </lineage>
</organism>
<dbReference type="InterPro" id="IPR057667">
    <property type="entry name" value="HTH_SB"/>
</dbReference>
<evidence type="ECO:0000313" key="4">
    <source>
        <dbReference type="Proteomes" id="UP001176940"/>
    </source>
</evidence>
<reference evidence="3" key="1">
    <citation type="submission" date="2023-07" db="EMBL/GenBank/DDBJ databases">
        <authorList>
            <person name="Stuckert A."/>
        </authorList>
    </citation>
    <scope>NUCLEOTIDE SEQUENCE</scope>
</reference>
<feature type="region of interest" description="Disordered" evidence="1">
    <location>
        <begin position="304"/>
        <end position="353"/>
    </location>
</feature>
<feature type="region of interest" description="Disordered" evidence="1">
    <location>
        <begin position="470"/>
        <end position="517"/>
    </location>
</feature>
<evidence type="ECO:0000313" key="3">
    <source>
        <dbReference type="EMBL" id="CAJ0968223.1"/>
    </source>
</evidence>
<keyword evidence="4" id="KW-1185">Reference proteome</keyword>
<sequence length="517" mass="58546">MVKTKELSKDTRNKIVALHQAGKTESAIANQLEVKKSTVGVIIRKWKTYKTTDNLSRSGAPRKIPPRGVRMITRTDGRVGGSKDGPLRSEDATLELHQNTMNRVAPLLCLFWLAYKGKADGTFFCQGYSRPLCHFIKSDVNGLEPTKLLKNMVGKHMFICSTEVPNTNVNQVHLNVVTSEFGEADWLQAKTLYYGSGFIREGPISHRNSRLQLRKTSSFPTNFGDLRNSSKDIDAHILAVLPKELRKLFEPNRRVIAEMKRKERIARRLEGIENEAPPIMLQNRLLEEDTPRYTRATDAYTHHIGHTNDDATSESSVETHSKLRYHPRPADLQAETTNVPGHMETPEQESKADRIARYKAERRRQLAEKYGLPFESEGDSDFQSRYTRNRKDSETSEKRSGIFEDDDSKDNVSDYLYRPESRKTRLPDVKHHDINENMPIRDALQNLENNNQFHGVSQVDGPTPVCSYGLGNILGEAPQSPKVPRRASQTSPKRPSSPVAFSTDQQQTDIRQGPSGT</sequence>
<feature type="compositionally biased region" description="Basic and acidic residues" evidence="1">
    <location>
        <begin position="389"/>
        <end position="402"/>
    </location>
</feature>
<dbReference type="InterPro" id="IPR036388">
    <property type="entry name" value="WH-like_DNA-bd_sf"/>
</dbReference>
<comment type="caution">
    <text evidence="3">The sequence shown here is derived from an EMBL/GenBank/DDBJ whole genome shotgun (WGS) entry which is preliminary data.</text>
</comment>
<feature type="compositionally biased region" description="Basic and acidic residues" evidence="1">
    <location>
        <begin position="344"/>
        <end position="353"/>
    </location>
</feature>
<feature type="region of interest" description="Disordered" evidence="1">
    <location>
        <begin position="369"/>
        <end position="426"/>
    </location>
</feature>
<evidence type="ECO:0000259" key="2">
    <source>
        <dbReference type="Pfam" id="PF25787"/>
    </source>
</evidence>
<dbReference type="SUPFAM" id="SSF46689">
    <property type="entry name" value="Homeodomain-like"/>
    <property type="match status" value="1"/>
</dbReference>
<dbReference type="Pfam" id="PF25787">
    <property type="entry name" value="HTH_SB"/>
    <property type="match status" value="1"/>
</dbReference>
<dbReference type="EMBL" id="CAUEEQ010079069">
    <property type="protein sequence ID" value="CAJ0968223.1"/>
    <property type="molecule type" value="Genomic_DNA"/>
</dbReference>
<proteinExistence type="predicted"/>
<dbReference type="Gene3D" id="1.10.10.10">
    <property type="entry name" value="Winged helix-like DNA-binding domain superfamily/Winged helix DNA-binding domain"/>
    <property type="match status" value="1"/>
</dbReference>
<name>A0ABN9MR36_9NEOB</name>